<gene>
    <name evidence="4" type="ORF">BON30_02015</name>
</gene>
<feature type="domain" description="Type VI secretion system component TssM1 N-terminal" evidence="3">
    <location>
        <begin position="86"/>
        <end position="319"/>
    </location>
</feature>
<dbReference type="RefSeq" id="WP_071896117.1">
    <property type="nucleotide sequence ID" value="NZ_MPIN01000001.1"/>
</dbReference>
<dbReference type="Pfam" id="PF14331">
    <property type="entry name" value="IcmF-related_N"/>
    <property type="match status" value="1"/>
</dbReference>
<keyword evidence="5" id="KW-1185">Reference proteome</keyword>
<dbReference type="InterPro" id="IPR025743">
    <property type="entry name" value="TssM1_N"/>
</dbReference>
<name>A0A1L9BIB3_9BACT</name>
<feature type="region of interest" description="Disordered" evidence="1">
    <location>
        <begin position="350"/>
        <end position="433"/>
    </location>
</feature>
<dbReference type="InterPro" id="IPR053156">
    <property type="entry name" value="T6SS_TssM-like"/>
</dbReference>
<evidence type="ECO:0000259" key="3">
    <source>
        <dbReference type="Pfam" id="PF14331"/>
    </source>
</evidence>
<feature type="compositionally biased region" description="Pro residues" evidence="1">
    <location>
        <begin position="396"/>
        <end position="412"/>
    </location>
</feature>
<reference evidence="4 5" key="2">
    <citation type="submission" date="2016-12" db="EMBL/GenBank/DDBJ databases">
        <title>Draft Genome Sequence of Cystobacter ferrugineus Strain Cbfe23.</title>
        <authorList>
            <person name="Akbar S."/>
            <person name="Dowd S.E."/>
            <person name="Stevens D.C."/>
        </authorList>
    </citation>
    <scope>NUCLEOTIDE SEQUENCE [LARGE SCALE GENOMIC DNA]</scope>
    <source>
        <strain evidence="4 5">Cbfe23</strain>
    </source>
</reference>
<feature type="compositionally biased region" description="Pro residues" evidence="1">
    <location>
        <begin position="422"/>
        <end position="433"/>
    </location>
</feature>
<accession>A0A1L9BIB3</accession>
<dbReference type="PANTHER" id="PTHR36153">
    <property type="entry name" value="INNER MEMBRANE PROTEIN-RELATED"/>
    <property type="match status" value="1"/>
</dbReference>
<evidence type="ECO:0000313" key="4">
    <source>
        <dbReference type="EMBL" id="OJH42021.1"/>
    </source>
</evidence>
<reference evidence="5" key="1">
    <citation type="submission" date="2016-11" db="EMBL/GenBank/DDBJ databases">
        <authorList>
            <person name="Shukria A."/>
            <person name="Stevens D.C."/>
        </authorList>
    </citation>
    <scope>NUCLEOTIDE SEQUENCE [LARGE SCALE GENOMIC DNA]</scope>
    <source>
        <strain evidence="5">Cbfe23</strain>
    </source>
</reference>
<comment type="caution">
    <text evidence="4">The sequence shown here is derived from an EMBL/GenBank/DDBJ whole genome shotgun (WGS) entry which is preliminary data.</text>
</comment>
<dbReference type="InterPro" id="IPR027417">
    <property type="entry name" value="P-loop_NTPase"/>
</dbReference>
<dbReference type="STRING" id="83449.BON30_02015"/>
<evidence type="ECO:0000313" key="5">
    <source>
        <dbReference type="Proteomes" id="UP000182229"/>
    </source>
</evidence>
<sequence>MSDPSSTLHTALHRLGATGRHRERRYQVPWLMMVGEPGSGRTSLAAGANLRRPYGSPTRGEMEAGGWGVWLFDQGVVLDMPGMTEQPTEEWRAVLQRLKRVRGQRPIDGLMLTVPATHLTGPKALDDVGLERMAQGLFQGLQALRRELGVRVPVFVVITRSDVIPGFTAFCRSLPPRRRDEMLGWSSPYSPQEPYTPTWVDEAFQVIHRELCGLQLELLADGRGKQSDRESAFLFPSELRALAGPVRRLLDVLFQSSVFTQPPLLRGLYFCGDPEAEGATLPGGSPRSPVFITHLLERKAFPESGLASPDAEAARVRHRGATLLKGVLAVCVLLAALVLGVLWRESREARVRQTPASPPPVAQEVMPPAKDAPQPEPAAKDAPQPPPGAARRRPAPRPPKPTVFDDAPPPQPTRAGDSPFDDAPPPPPSSPSP</sequence>
<keyword evidence="2" id="KW-0812">Transmembrane</keyword>
<evidence type="ECO:0000256" key="1">
    <source>
        <dbReference type="SAM" id="MobiDB-lite"/>
    </source>
</evidence>
<dbReference type="SUPFAM" id="SSF52540">
    <property type="entry name" value="P-loop containing nucleoside triphosphate hydrolases"/>
    <property type="match status" value="1"/>
</dbReference>
<evidence type="ECO:0000256" key="2">
    <source>
        <dbReference type="SAM" id="Phobius"/>
    </source>
</evidence>
<organism evidence="4 5">
    <name type="scientific">Cystobacter ferrugineus</name>
    <dbReference type="NCBI Taxonomy" id="83449"/>
    <lineage>
        <taxon>Bacteria</taxon>
        <taxon>Pseudomonadati</taxon>
        <taxon>Myxococcota</taxon>
        <taxon>Myxococcia</taxon>
        <taxon>Myxococcales</taxon>
        <taxon>Cystobacterineae</taxon>
        <taxon>Archangiaceae</taxon>
        <taxon>Cystobacter</taxon>
    </lineage>
</organism>
<dbReference type="Proteomes" id="UP000182229">
    <property type="component" value="Unassembled WGS sequence"/>
</dbReference>
<dbReference type="AlphaFoldDB" id="A0A1L9BIB3"/>
<dbReference type="EMBL" id="MPIN01000001">
    <property type="protein sequence ID" value="OJH42021.1"/>
    <property type="molecule type" value="Genomic_DNA"/>
</dbReference>
<feature type="transmembrane region" description="Helical" evidence="2">
    <location>
        <begin position="323"/>
        <end position="343"/>
    </location>
</feature>
<dbReference type="PANTHER" id="PTHR36153:SF1">
    <property type="entry name" value="TYPE VI SECRETION SYSTEM COMPONENT TSSM1"/>
    <property type="match status" value="1"/>
</dbReference>
<dbReference type="OrthoDB" id="9758229at2"/>
<proteinExistence type="predicted"/>
<keyword evidence="2" id="KW-1133">Transmembrane helix</keyword>
<protein>
    <recommendedName>
        <fullName evidence="3">Type VI secretion system component TssM1 N-terminal domain-containing protein</fullName>
    </recommendedName>
</protein>
<keyword evidence="2" id="KW-0472">Membrane</keyword>